<dbReference type="KEGG" id="aqu:109584276"/>
<dbReference type="Pfam" id="PF05347">
    <property type="entry name" value="Complex1_LYR"/>
    <property type="match status" value="1"/>
</dbReference>
<evidence type="ECO:0000256" key="5">
    <source>
        <dbReference type="ARBA" id="ARBA00025430"/>
    </source>
</evidence>
<evidence type="ECO:0000256" key="1">
    <source>
        <dbReference type="ARBA" id="ARBA00004305"/>
    </source>
</evidence>
<protein>
    <recommendedName>
        <fullName evidence="7">Complex III assembly factor LYRM7</fullName>
    </recommendedName>
    <alternativeName>
        <fullName evidence="8">LYR motif-containing protein 7</fullName>
    </alternativeName>
</protein>
<proteinExistence type="inferred from homology"/>
<dbReference type="InParanoid" id="A0A1X7VQK9"/>
<dbReference type="GO" id="GO:0005759">
    <property type="term" value="C:mitochondrial matrix"/>
    <property type="evidence" value="ECO:0007669"/>
    <property type="project" value="UniProtKB-SubCell"/>
</dbReference>
<dbReference type="PANTHER" id="PTHR46749">
    <property type="entry name" value="COMPLEX III ASSEMBLY FACTOR LYRM7"/>
    <property type="match status" value="1"/>
</dbReference>
<dbReference type="InterPro" id="IPR050435">
    <property type="entry name" value="MZM1/LYRM7"/>
</dbReference>
<dbReference type="PANTHER" id="PTHR46749:SF1">
    <property type="entry name" value="COMPLEX III ASSEMBLY FACTOR LYRM7"/>
    <property type="match status" value="1"/>
</dbReference>
<comment type="similarity">
    <text evidence="2">Belongs to the complex I LYR family.</text>
</comment>
<dbReference type="STRING" id="400682.A0A1X7VQK9"/>
<evidence type="ECO:0000256" key="8">
    <source>
        <dbReference type="ARBA" id="ARBA00031830"/>
    </source>
</evidence>
<dbReference type="EnsemblMetazoa" id="XM_019999958.1">
    <property type="protein sequence ID" value="XP_019855517.1"/>
    <property type="gene ID" value="LOC109584276"/>
</dbReference>
<dbReference type="eggNOG" id="ENOG502S5FU">
    <property type="taxonomic scope" value="Eukaryota"/>
</dbReference>
<dbReference type="InterPro" id="IPR045298">
    <property type="entry name" value="Complex1_LYR_LYRM7"/>
</dbReference>
<dbReference type="InterPro" id="IPR008011">
    <property type="entry name" value="Complex1_LYR_dom"/>
</dbReference>
<comment type="subcellular location">
    <subcellularLocation>
        <location evidence="1">Mitochondrion matrix</location>
    </subcellularLocation>
</comment>
<dbReference type="AlphaFoldDB" id="A0A1X7VQK9"/>
<evidence type="ECO:0000256" key="3">
    <source>
        <dbReference type="ARBA" id="ARBA00023128"/>
    </source>
</evidence>
<evidence type="ECO:0000259" key="9">
    <source>
        <dbReference type="Pfam" id="PF05347"/>
    </source>
</evidence>
<reference evidence="10" key="2">
    <citation type="submission" date="2017-05" db="UniProtKB">
        <authorList>
            <consortium name="EnsemblMetazoa"/>
        </authorList>
    </citation>
    <scope>IDENTIFICATION</scope>
</reference>
<comment type="subunit">
    <text evidence="6">Interacts with UQCRFS1.</text>
</comment>
<keyword evidence="3" id="KW-0496">Mitochondrion</keyword>
<feature type="domain" description="Complex 1 LYR protein" evidence="9">
    <location>
        <begin position="4"/>
        <end position="59"/>
    </location>
</feature>
<evidence type="ECO:0000256" key="2">
    <source>
        <dbReference type="ARBA" id="ARBA00009508"/>
    </source>
</evidence>
<evidence type="ECO:0000313" key="10">
    <source>
        <dbReference type="EnsemblMetazoa" id="Aqu2.1.42641_001"/>
    </source>
</evidence>
<comment type="function">
    <text evidence="5">Assembly factor required for Rieske Fe-S protein UQCRFS1 incorporation into the cytochrome b-c1 (CIII) complex. Functions as a chaperone, binding to this subunit within the mitochondrial matrix and stabilizing it prior to its translocation and insertion into the late CIII dimeric intermediate within the mitochondrial inner membrane.</text>
</comment>
<name>A0A1X7VQK9_AMPQE</name>
<dbReference type="GO" id="GO:0044183">
    <property type="term" value="F:protein folding chaperone"/>
    <property type="evidence" value="ECO:0007669"/>
    <property type="project" value="TreeGrafter"/>
</dbReference>
<organism evidence="10">
    <name type="scientific">Amphimedon queenslandica</name>
    <name type="common">Sponge</name>
    <dbReference type="NCBI Taxonomy" id="400682"/>
    <lineage>
        <taxon>Eukaryota</taxon>
        <taxon>Metazoa</taxon>
        <taxon>Porifera</taxon>
        <taxon>Demospongiae</taxon>
        <taxon>Heteroscleromorpha</taxon>
        <taxon>Haplosclerida</taxon>
        <taxon>Niphatidae</taxon>
        <taxon>Amphimedon</taxon>
    </lineage>
</organism>
<keyword evidence="11" id="KW-1185">Reference proteome</keyword>
<dbReference type="EnsemblMetazoa" id="Aqu2.1.42641_001">
    <property type="protein sequence ID" value="Aqu2.1.42641_001"/>
    <property type="gene ID" value="Aqu2.1.42641"/>
</dbReference>
<evidence type="ECO:0000256" key="6">
    <source>
        <dbReference type="ARBA" id="ARBA00025809"/>
    </source>
</evidence>
<dbReference type="Proteomes" id="UP000007879">
    <property type="component" value="Unassembled WGS sequence"/>
</dbReference>
<sequence>MRLEVINIFRKLHRVSQRVFKGDVDTLTSVRSKIREEFHSNKDVTDSEDIAKLLSDAREVEKILRERVVQAVMTKDNLYSMKIREETVLEDTPPLKPINNSKKKQ</sequence>
<keyword evidence="4" id="KW-0143">Chaperone</keyword>
<evidence type="ECO:0000256" key="4">
    <source>
        <dbReference type="ARBA" id="ARBA00023186"/>
    </source>
</evidence>
<gene>
    <name evidence="10" type="primary">109584276</name>
</gene>
<reference evidence="11" key="1">
    <citation type="journal article" date="2010" name="Nature">
        <title>The Amphimedon queenslandica genome and the evolution of animal complexity.</title>
        <authorList>
            <person name="Srivastava M."/>
            <person name="Simakov O."/>
            <person name="Chapman J."/>
            <person name="Fahey B."/>
            <person name="Gauthier M.E."/>
            <person name="Mitros T."/>
            <person name="Richards G.S."/>
            <person name="Conaco C."/>
            <person name="Dacre M."/>
            <person name="Hellsten U."/>
            <person name="Larroux C."/>
            <person name="Putnam N.H."/>
            <person name="Stanke M."/>
            <person name="Adamska M."/>
            <person name="Darling A."/>
            <person name="Degnan S.M."/>
            <person name="Oakley T.H."/>
            <person name="Plachetzki D.C."/>
            <person name="Zhai Y."/>
            <person name="Adamski M."/>
            <person name="Calcino A."/>
            <person name="Cummins S.F."/>
            <person name="Goodstein D.M."/>
            <person name="Harris C."/>
            <person name="Jackson D.J."/>
            <person name="Leys S.P."/>
            <person name="Shu S."/>
            <person name="Woodcroft B.J."/>
            <person name="Vervoort M."/>
            <person name="Kosik K.S."/>
            <person name="Manning G."/>
            <person name="Degnan B.M."/>
            <person name="Rokhsar D.S."/>
        </authorList>
    </citation>
    <scope>NUCLEOTIDE SEQUENCE [LARGE SCALE GENOMIC DNA]</scope>
</reference>
<dbReference type="GO" id="GO:0034551">
    <property type="term" value="P:mitochondrial respiratory chain complex III assembly"/>
    <property type="evidence" value="ECO:0007669"/>
    <property type="project" value="InterPro"/>
</dbReference>
<dbReference type="OMA" id="TRQYVFH"/>
<accession>A0A1X7VQK9</accession>
<evidence type="ECO:0000313" key="11">
    <source>
        <dbReference type="Proteomes" id="UP000007879"/>
    </source>
</evidence>
<dbReference type="CDD" id="cd20267">
    <property type="entry name" value="Complex1_LYR_LYRM7"/>
    <property type="match status" value="1"/>
</dbReference>
<evidence type="ECO:0000256" key="7">
    <source>
        <dbReference type="ARBA" id="ARBA00026165"/>
    </source>
</evidence>
<dbReference type="OrthoDB" id="529194at2759"/>